<dbReference type="Proteomes" id="UP001159427">
    <property type="component" value="Unassembled WGS sequence"/>
</dbReference>
<evidence type="ECO:0008006" key="3">
    <source>
        <dbReference type="Google" id="ProtNLM"/>
    </source>
</evidence>
<organism evidence="1 2">
    <name type="scientific">Porites evermanni</name>
    <dbReference type="NCBI Taxonomy" id="104178"/>
    <lineage>
        <taxon>Eukaryota</taxon>
        <taxon>Metazoa</taxon>
        <taxon>Cnidaria</taxon>
        <taxon>Anthozoa</taxon>
        <taxon>Hexacorallia</taxon>
        <taxon>Scleractinia</taxon>
        <taxon>Fungiina</taxon>
        <taxon>Poritidae</taxon>
        <taxon>Porites</taxon>
    </lineage>
</organism>
<reference evidence="1 2" key="1">
    <citation type="submission" date="2022-05" db="EMBL/GenBank/DDBJ databases">
        <authorList>
            <consortium name="Genoscope - CEA"/>
            <person name="William W."/>
        </authorList>
    </citation>
    <scope>NUCLEOTIDE SEQUENCE [LARGE SCALE GENOMIC DNA]</scope>
</reference>
<sequence length="174" mass="19528">MATAASLDFATRTGASQHVILSSYSDANAVSGDHPNWQAYLIRLTYFAWLWTQSTHWRATCRYDTDGVVLTDYMRTSLADCNILTLPTGVDGACYLFEFINIRGHECVNCTVPLWNIKGTYPLHTDTSFHRCEFNGTEGVIDFEDNFGFYRAINPSHRCSSGPSSTTQFWLGGK</sequence>
<proteinExistence type="predicted"/>
<comment type="caution">
    <text evidence="1">The sequence shown here is derived from an EMBL/GenBank/DDBJ whole genome shotgun (WGS) entry which is preliminary data.</text>
</comment>
<gene>
    <name evidence="1" type="ORF">PEVE_00016382</name>
</gene>
<evidence type="ECO:0000313" key="1">
    <source>
        <dbReference type="EMBL" id="CAH3022682.1"/>
    </source>
</evidence>
<keyword evidence="2" id="KW-1185">Reference proteome</keyword>
<evidence type="ECO:0000313" key="2">
    <source>
        <dbReference type="Proteomes" id="UP001159427"/>
    </source>
</evidence>
<accession>A0ABN8LZD7</accession>
<name>A0ABN8LZD7_9CNID</name>
<protein>
    <recommendedName>
        <fullName evidence="3">Cyanovirin-N domain-containing protein</fullName>
    </recommendedName>
</protein>
<dbReference type="EMBL" id="CALNXI010000229">
    <property type="protein sequence ID" value="CAH3022682.1"/>
    <property type="molecule type" value="Genomic_DNA"/>
</dbReference>